<feature type="coiled-coil region" evidence="2">
    <location>
        <begin position="88"/>
        <end position="122"/>
    </location>
</feature>
<dbReference type="InterPro" id="IPR047057">
    <property type="entry name" value="MerR_fam"/>
</dbReference>
<dbReference type="InterPro" id="IPR000551">
    <property type="entry name" value="MerR-type_HTH_dom"/>
</dbReference>
<evidence type="ECO:0000256" key="1">
    <source>
        <dbReference type="ARBA" id="ARBA00023125"/>
    </source>
</evidence>
<name>A0A926HPK1_9FIRM</name>
<dbReference type="SMART" id="SM00422">
    <property type="entry name" value="HTH_MERR"/>
    <property type="match status" value="1"/>
</dbReference>
<dbReference type="PROSITE" id="PS50937">
    <property type="entry name" value="HTH_MERR_2"/>
    <property type="match status" value="1"/>
</dbReference>
<evidence type="ECO:0000259" key="3">
    <source>
        <dbReference type="PROSITE" id="PS50937"/>
    </source>
</evidence>
<dbReference type="PANTHER" id="PTHR30204:SF98">
    <property type="entry name" value="HTH-TYPE TRANSCRIPTIONAL REGULATOR ADHR"/>
    <property type="match status" value="1"/>
</dbReference>
<dbReference type="GO" id="GO:0003677">
    <property type="term" value="F:DNA binding"/>
    <property type="evidence" value="ECO:0007669"/>
    <property type="project" value="UniProtKB-KW"/>
</dbReference>
<dbReference type="GO" id="GO:0003700">
    <property type="term" value="F:DNA-binding transcription factor activity"/>
    <property type="evidence" value="ECO:0007669"/>
    <property type="project" value="InterPro"/>
</dbReference>
<dbReference type="PROSITE" id="PS00552">
    <property type="entry name" value="HTH_MERR_1"/>
    <property type="match status" value="1"/>
</dbReference>
<evidence type="ECO:0000256" key="2">
    <source>
        <dbReference type="SAM" id="Coils"/>
    </source>
</evidence>
<feature type="domain" description="HTH merR-type" evidence="3">
    <location>
        <begin position="1"/>
        <end position="72"/>
    </location>
</feature>
<dbReference type="RefSeq" id="WP_249315710.1">
    <property type="nucleotide sequence ID" value="NZ_JACRSR010000001.1"/>
</dbReference>
<keyword evidence="2" id="KW-0175">Coiled coil</keyword>
<dbReference type="AlphaFoldDB" id="A0A926HPK1"/>
<evidence type="ECO:0000313" key="4">
    <source>
        <dbReference type="EMBL" id="MBC8531303.1"/>
    </source>
</evidence>
<dbReference type="PANTHER" id="PTHR30204">
    <property type="entry name" value="REDOX-CYCLING DRUG-SENSING TRANSCRIPTIONAL ACTIVATOR SOXR"/>
    <property type="match status" value="1"/>
</dbReference>
<accession>A0A926HPK1</accession>
<dbReference type="Proteomes" id="UP000623172">
    <property type="component" value="Unassembled WGS sequence"/>
</dbReference>
<dbReference type="SUPFAM" id="SSF46955">
    <property type="entry name" value="Putative DNA-binding domain"/>
    <property type="match status" value="1"/>
</dbReference>
<dbReference type="Pfam" id="PF00376">
    <property type="entry name" value="MerR"/>
    <property type="match status" value="1"/>
</dbReference>
<gene>
    <name evidence="4" type="ORF">H8696_05510</name>
</gene>
<proteinExistence type="predicted"/>
<dbReference type="PRINTS" id="PR00040">
    <property type="entry name" value="HTHMERR"/>
</dbReference>
<protein>
    <submittedName>
        <fullName evidence="4">MerR family transcriptional regulator</fullName>
    </submittedName>
</protein>
<dbReference type="InterPro" id="IPR009061">
    <property type="entry name" value="DNA-bd_dom_put_sf"/>
</dbReference>
<evidence type="ECO:0000313" key="5">
    <source>
        <dbReference type="Proteomes" id="UP000623172"/>
    </source>
</evidence>
<dbReference type="EMBL" id="JACRSR010000001">
    <property type="protein sequence ID" value="MBC8531303.1"/>
    <property type="molecule type" value="Genomic_DNA"/>
</dbReference>
<organism evidence="4 5">
    <name type="scientific">Gehongia tenuis</name>
    <dbReference type="NCBI Taxonomy" id="2763655"/>
    <lineage>
        <taxon>Bacteria</taxon>
        <taxon>Bacillati</taxon>
        <taxon>Bacillota</taxon>
        <taxon>Clostridia</taxon>
        <taxon>Christensenellales</taxon>
        <taxon>Christensenellaceae</taxon>
        <taxon>Gehongia</taxon>
    </lineage>
</organism>
<keyword evidence="5" id="KW-1185">Reference proteome</keyword>
<comment type="caution">
    <text evidence="4">The sequence shown here is derived from an EMBL/GenBank/DDBJ whole genome shotgun (WGS) entry which is preliminary data.</text>
</comment>
<reference evidence="4" key="1">
    <citation type="submission" date="2020-08" db="EMBL/GenBank/DDBJ databases">
        <title>Genome public.</title>
        <authorList>
            <person name="Liu C."/>
            <person name="Sun Q."/>
        </authorList>
    </citation>
    <scope>NUCLEOTIDE SEQUENCE</scope>
    <source>
        <strain evidence="4">NSJ-53</strain>
    </source>
</reference>
<dbReference type="Gene3D" id="1.10.1660.10">
    <property type="match status" value="1"/>
</dbReference>
<dbReference type="CDD" id="cd01109">
    <property type="entry name" value="HTH_YyaN"/>
    <property type="match status" value="1"/>
</dbReference>
<sequence length="125" mass="14338">MTIAEVSKQTGLSADTLRYYERIGLIPPVPRNKAGIRNYDDASLRWVKFAKCMRGAGLPVEILVEYNRLFRQGDSTHAARKALLMEQRDILADKIGELKGTLDKLNRKIDNYDTLLRDKEGELEW</sequence>
<keyword evidence="1" id="KW-0238">DNA-binding</keyword>